<dbReference type="GO" id="GO:0006865">
    <property type="term" value="P:amino acid transport"/>
    <property type="evidence" value="ECO:0007669"/>
    <property type="project" value="TreeGrafter"/>
</dbReference>
<dbReference type="PANTHER" id="PTHR30085:SF6">
    <property type="entry name" value="ABC TRANSPORTER GLUTAMINE-BINDING PROTEIN GLNH"/>
    <property type="match status" value="1"/>
</dbReference>
<dbReference type="SUPFAM" id="SSF53850">
    <property type="entry name" value="Periplasmic binding protein-like II"/>
    <property type="match status" value="1"/>
</dbReference>
<keyword evidence="7" id="KW-1185">Reference proteome</keyword>
<dbReference type="PROSITE" id="PS51257">
    <property type="entry name" value="PROKAR_LIPOPROTEIN"/>
    <property type="match status" value="1"/>
</dbReference>
<name>A0A086ZFC8_9BIFI</name>
<comment type="similarity">
    <text evidence="1">Belongs to the bacterial solute-binding protein 3 family.</text>
</comment>
<sequence length="282" mass="29768">MRRLRRILTMALCPLLATTMLAGCGPTARATANMPEGPAITIGVAADMPGLSRFHDGSYSGFDINVATYVANQLGYAKKQIIFRSVTAANYQDKLSRRTVDFVAAPLPIGTGASSADATYAGPYLNAKQGLLIRTADTKRITSTASLADRNVCTVTGSGAAASIQRRQPAAHIQERDTYLQCVTALLVGEADAISGDDAALAGLAANEGSAYLHVVSDTFGSSLHAISVKTGERALAAKIDTILKQMVRSETWKSFAGQMSDQLRYTPSSKLNPPPIRSDNG</sequence>
<feature type="signal peptide" evidence="4">
    <location>
        <begin position="1"/>
        <end position="22"/>
    </location>
</feature>
<dbReference type="Proteomes" id="UP000029093">
    <property type="component" value="Unassembled WGS sequence"/>
</dbReference>
<evidence type="ECO:0000313" key="7">
    <source>
        <dbReference type="Proteomes" id="UP000029093"/>
    </source>
</evidence>
<evidence type="ECO:0000256" key="2">
    <source>
        <dbReference type="ARBA" id="ARBA00022448"/>
    </source>
</evidence>
<dbReference type="InterPro" id="IPR001638">
    <property type="entry name" value="Solute-binding_3/MltF_N"/>
</dbReference>
<proteinExistence type="inferred from homology"/>
<dbReference type="AlphaFoldDB" id="A0A086ZFC8"/>
<comment type="caution">
    <text evidence="6">The sequence shown here is derived from an EMBL/GenBank/DDBJ whole genome shotgun (WGS) entry which is preliminary data.</text>
</comment>
<evidence type="ECO:0000256" key="4">
    <source>
        <dbReference type="SAM" id="SignalP"/>
    </source>
</evidence>
<evidence type="ECO:0000313" key="6">
    <source>
        <dbReference type="EMBL" id="KFI45228.1"/>
    </source>
</evidence>
<dbReference type="GO" id="GO:0030288">
    <property type="term" value="C:outer membrane-bounded periplasmic space"/>
    <property type="evidence" value="ECO:0007669"/>
    <property type="project" value="TreeGrafter"/>
</dbReference>
<evidence type="ECO:0000256" key="3">
    <source>
        <dbReference type="ARBA" id="ARBA00022729"/>
    </source>
</evidence>
<dbReference type="EMBL" id="JGYQ01000018">
    <property type="protein sequence ID" value="KFI45228.1"/>
    <property type="molecule type" value="Genomic_DNA"/>
</dbReference>
<protein>
    <submittedName>
        <fullName evidence="6">Glutamate-binding protein</fullName>
    </submittedName>
</protein>
<reference evidence="6 7" key="1">
    <citation type="submission" date="2014-03" db="EMBL/GenBank/DDBJ databases">
        <title>Genomics of Bifidobacteria.</title>
        <authorList>
            <person name="Ventura M."/>
            <person name="Milani C."/>
            <person name="Lugli G.A."/>
        </authorList>
    </citation>
    <scope>NUCLEOTIDE SEQUENCE [LARGE SCALE GENOMIC DNA]</scope>
    <source>
        <strain evidence="6 7">LMG 10736</strain>
    </source>
</reference>
<dbReference type="InterPro" id="IPR051455">
    <property type="entry name" value="Bact_solute-bind_prot3"/>
</dbReference>
<dbReference type="PANTHER" id="PTHR30085">
    <property type="entry name" value="AMINO ACID ABC TRANSPORTER PERMEASE"/>
    <property type="match status" value="1"/>
</dbReference>
<dbReference type="Gene3D" id="3.40.190.10">
    <property type="entry name" value="Periplasmic binding protein-like II"/>
    <property type="match status" value="2"/>
</dbReference>
<accession>A0A086ZFC8</accession>
<feature type="domain" description="Solute-binding protein family 3/N-terminal" evidence="5">
    <location>
        <begin position="39"/>
        <end position="268"/>
    </location>
</feature>
<evidence type="ECO:0000256" key="1">
    <source>
        <dbReference type="ARBA" id="ARBA00010333"/>
    </source>
</evidence>
<keyword evidence="3 4" id="KW-0732">Signal</keyword>
<keyword evidence="2" id="KW-0813">Transport</keyword>
<dbReference type="GO" id="GO:0005576">
    <property type="term" value="C:extracellular region"/>
    <property type="evidence" value="ECO:0007669"/>
    <property type="project" value="TreeGrafter"/>
</dbReference>
<evidence type="ECO:0000259" key="5">
    <source>
        <dbReference type="SMART" id="SM00062"/>
    </source>
</evidence>
<feature type="chain" id="PRO_5001817956" evidence="4">
    <location>
        <begin position="23"/>
        <end position="282"/>
    </location>
</feature>
<organism evidence="6 7">
    <name type="scientific">Bifidobacterium boum</name>
    <dbReference type="NCBI Taxonomy" id="78343"/>
    <lineage>
        <taxon>Bacteria</taxon>
        <taxon>Bacillati</taxon>
        <taxon>Actinomycetota</taxon>
        <taxon>Actinomycetes</taxon>
        <taxon>Bifidobacteriales</taxon>
        <taxon>Bifidobacteriaceae</taxon>
        <taxon>Bifidobacterium</taxon>
    </lineage>
</organism>
<gene>
    <name evidence="6" type="ORF">BBOU_1694</name>
</gene>
<dbReference type="SMART" id="SM00062">
    <property type="entry name" value="PBPb"/>
    <property type="match status" value="1"/>
</dbReference>
<dbReference type="Pfam" id="PF00497">
    <property type="entry name" value="SBP_bac_3"/>
    <property type="match status" value="1"/>
</dbReference>